<organism evidence="2 3">
    <name type="scientific">Acuticoccus sediminis</name>
    <dbReference type="NCBI Taxonomy" id="2184697"/>
    <lineage>
        <taxon>Bacteria</taxon>
        <taxon>Pseudomonadati</taxon>
        <taxon>Pseudomonadota</taxon>
        <taxon>Alphaproteobacteria</taxon>
        <taxon>Hyphomicrobiales</taxon>
        <taxon>Amorphaceae</taxon>
        <taxon>Acuticoccus</taxon>
    </lineage>
</organism>
<gene>
    <name evidence="2" type="ORF">DLJ53_05260</name>
</gene>
<dbReference type="Gene3D" id="3.40.50.300">
    <property type="entry name" value="P-loop containing nucleotide triphosphate hydrolases"/>
    <property type="match status" value="1"/>
</dbReference>
<name>A0A8B2NYT3_9HYPH</name>
<dbReference type="Pfam" id="PF07475">
    <property type="entry name" value="Hpr_kinase_C"/>
    <property type="match status" value="1"/>
</dbReference>
<proteinExistence type="predicted"/>
<dbReference type="EMBL" id="QHHQ01000001">
    <property type="protein sequence ID" value="RAI03880.1"/>
    <property type="molecule type" value="Genomic_DNA"/>
</dbReference>
<dbReference type="GO" id="GO:0006109">
    <property type="term" value="P:regulation of carbohydrate metabolic process"/>
    <property type="evidence" value="ECO:0007669"/>
    <property type="project" value="InterPro"/>
</dbReference>
<dbReference type="InterPro" id="IPR027417">
    <property type="entry name" value="P-loop_NTPase"/>
</dbReference>
<keyword evidence="3" id="KW-1185">Reference proteome</keyword>
<feature type="domain" description="HPr kinase/phosphorylase C-terminal" evidence="1">
    <location>
        <begin position="4"/>
        <end position="90"/>
    </location>
</feature>
<dbReference type="CDD" id="cd01918">
    <property type="entry name" value="HprK_C"/>
    <property type="match status" value="1"/>
</dbReference>
<dbReference type="SUPFAM" id="SSF53795">
    <property type="entry name" value="PEP carboxykinase-like"/>
    <property type="match status" value="1"/>
</dbReference>
<dbReference type="GO" id="GO:0000155">
    <property type="term" value="F:phosphorelay sensor kinase activity"/>
    <property type="evidence" value="ECO:0007669"/>
    <property type="project" value="InterPro"/>
</dbReference>
<dbReference type="AlphaFoldDB" id="A0A8B2NYT3"/>
<dbReference type="RefSeq" id="WP_111342928.1">
    <property type="nucleotide sequence ID" value="NZ_QHHQ01000001.1"/>
</dbReference>
<accession>A0A8B2NYT3</accession>
<dbReference type="InterPro" id="IPR011104">
    <property type="entry name" value="Hpr_kin/Pase_C"/>
</dbReference>
<dbReference type="OrthoDB" id="8326226at2"/>
<evidence type="ECO:0000313" key="3">
    <source>
        <dbReference type="Proteomes" id="UP000249590"/>
    </source>
</evidence>
<protein>
    <submittedName>
        <fullName evidence="2">Aldolase</fullName>
    </submittedName>
</protein>
<evidence type="ECO:0000313" key="2">
    <source>
        <dbReference type="EMBL" id="RAI03880.1"/>
    </source>
</evidence>
<dbReference type="GO" id="GO:0005524">
    <property type="term" value="F:ATP binding"/>
    <property type="evidence" value="ECO:0007669"/>
    <property type="project" value="InterPro"/>
</dbReference>
<evidence type="ECO:0000259" key="1">
    <source>
        <dbReference type="Pfam" id="PF07475"/>
    </source>
</evidence>
<sequence length="158" mass="16265">MTGSVHACAVALDGHGLLIRGPAGAGKSTLARALVAHWTGLGRFARLVADDHVALELRGGRLVARVPHRIEGLVEVHGVGILPVRHLAAVRLTHIVDLVARPERMPEEGAETCVIDGVGLAALCLSQRSTTASVLAVAAVLAADGLTCAPLAPQRPPT</sequence>
<reference evidence="2 3" key="1">
    <citation type="submission" date="2018-05" db="EMBL/GenBank/DDBJ databases">
        <title>Acuticoccus sediminis sp. nov., isolated from deep-sea sediment of Indian Ocean.</title>
        <authorList>
            <person name="Liu X."/>
            <person name="Lai Q."/>
            <person name="Du Y."/>
            <person name="Sun F."/>
            <person name="Zhang X."/>
            <person name="Wang S."/>
            <person name="Shao Z."/>
        </authorList>
    </citation>
    <scope>NUCLEOTIDE SEQUENCE [LARGE SCALE GENOMIC DNA]</scope>
    <source>
        <strain evidence="2 3">PTG4-2</strain>
    </source>
</reference>
<comment type="caution">
    <text evidence="2">The sequence shown here is derived from an EMBL/GenBank/DDBJ whole genome shotgun (WGS) entry which is preliminary data.</text>
</comment>
<dbReference type="Proteomes" id="UP000249590">
    <property type="component" value="Unassembled WGS sequence"/>
</dbReference>